<dbReference type="Proteomes" id="UP001203284">
    <property type="component" value="Unassembled WGS sequence"/>
</dbReference>
<keyword evidence="2" id="KW-1133">Transmembrane helix</keyword>
<feature type="transmembrane region" description="Helical" evidence="2">
    <location>
        <begin position="101"/>
        <end position="124"/>
    </location>
</feature>
<sequence>MLRRLSSRSAFRVAVAALALGAGLMVAADLAEARVGRSGSFGSRGSRTWAAPAPTPTAPTAQPMQRSATPNAPSYGQTAPGLGAGAATAARPGGFFNRGGLMGGIMGGLLGAGLFGMLMGGGFFSGLGSLAGMLGFILQVVLIVVAIRFVMGWLRNRNQPSYAGGARPDAMAREGYQPPRPTPAGLGASGDTAGAADRAGFNTGPRGRPLKLAGSDFDAFESRLTQVQEAYGRDDRQTLDRLLTPEMARYIGEELDDMERQGLENHLSDVKLLQGDLSEAWSENGHDYATVAMRYQLRDTMVQRSSGRVVEGDPETLLQAIEFWTFTRPSGGGEWVVSAIQQA</sequence>
<organism evidence="5 6">
    <name type="scientific">Ancylobacter crimeensis</name>
    <dbReference type="NCBI Taxonomy" id="2579147"/>
    <lineage>
        <taxon>Bacteria</taxon>
        <taxon>Pseudomonadati</taxon>
        <taxon>Pseudomonadota</taxon>
        <taxon>Alphaproteobacteria</taxon>
        <taxon>Hyphomicrobiales</taxon>
        <taxon>Xanthobacteraceae</taxon>
        <taxon>Ancylobacter</taxon>
    </lineage>
</organism>
<accession>A0ABT0D9S3</accession>
<feature type="domain" description="Tim44-like" evidence="4">
    <location>
        <begin position="198"/>
        <end position="342"/>
    </location>
</feature>
<dbReference type="EMBL" id="JALKCH010000004">
    <property type="protein sequence ID" value="MCK0196709.1"/>
    <property type="molecule type" value="Genomic_DNA"/>
</dbReference>
<comment type="caution">
    <text evidence="5">The sequence shown here is derived from an EMBL/GenBank/DDBJ whole genome shotgun (WGS) entry which is preliminary data.</text>
</comment>
<reference evidence="5 6" key="1">
    <citation type="submission" date="2022-04" db="EMBL/GenBank/DDBJ databases">
        <authorList>
            <person name="Grouzdev D.S."/>
            <person name="Pantiukh K.S."/>
            <person name="Krutkina M.S."/>
        </authorList>
    </citation>
    <scope>NUCLEOTIDE SEQUENCE [LARGE SCALE GENOMIC DNA]</scope>
    <source>
        <strain evidence="5 6">6x-1</strain>
    </source>
</reference>
<dbReference type="SUPFAM" id="SSF54427">
    <property type="entry name" value="NTF2-like"/>
    <property type="match status" value="1"/>
</dbReference>
<dbReference type="PANTHER" id="PTHR41542">
    <property type="entry name" value="BLL5807 PROTEIN"/>
    <property type="match status" value="1"/>
</dbReference>
<dbReference type="InterPro" id="IPR007379">
    <property type="entry name" value="Tim44-like_dom"/>
</dbReference>
<proteinExistence type="predicted"/>
<name>A0ABT0D9S3_9HYPH</name>
<keyword evidence="6" id="KW-1185">Reference proteome</keyword>
<dbReference type="SMART" id="SM00978">
    <property type="entry name" value="Tim44"/>
    <property type="match status" value="1"/>
</dbReference>
<feature type="signal peptide" evidence="3">
    <location>
        <begin position="1"/>
        <end position="27"/>
    </location>
</feature>
<keyword evidence="2" id="KW-0812">Transmembrane</keyword>
<feature type="compositionally biased region" description="Low complexity" evidence="1">
    <location>
        <begin position="38"/>
        <end position="63"/>
    </location>
</feature>
<evidence type="ECO:0000259" key="4">
    <source>
        <dbReference type="SMART" id="SM00978"/>
    </source>
</evidence>
<keyword evidence="3" id="KW-0732">Signal</keyword>
<dbReference type="Gene3D" id="3.10.450.240">
    <property type="match status" value="1"/>
</dbReference>
<feature type="compositionally biased region" description="Polar residues" evidence="1">
    <location>
        <begin position="64"/>
        <end position="75"/>
    </location>
</feature>
<feature type="chain" id="PRO_5045248046" evidence="3">
    <location>
        <begin position="28"/>
        <end position="343"/>
    </location>
</feature>
<evidence type="ECO:0000313" key="6">
    <source>
        <dbReference type="Proteomes" id="UP001203284"/>
    </source>
</evidence>
<feature type="region of interest" description="Disordered" evidence="1">
    <location>
        <begin position="38"/>
        <end position="77"/>
    </location>
</feature>
<evidence type="ECO:0000256" key="3">
    <source>
        <dbReference type="SAM" id="SignalP"/>
    </source>
</evidence>
<feature type="region of interest" description="Disordered" evidence="1">
    <location>
        <begin position="162"/>
        <end position="207"/>
    </location>
</feature>
<protein>
    <submittedName>
        <fullName evidence="5">TIM44-like domain-containing protein</fullName>
    </submittedName>
</protein>
<evidence type="ECO:0000313" key="5">
    <source>
        <dbReference type="EMBL" id="MCK0196709.1"/>
    </source>
</evidence>
<evidence type="ECO:0000256" key="1">
    <source>
        <dbReference type="SAM" id="MobiDB-lite"/>
    </source>
</evidence>
<evidence type="ECO:0000256" key="2">
    <source>
        <dbReference type="SAM" id="Phobius"/>
    </source>
</evidence>
<dbReference type="PANTHER" id="PTHR41542:SF1">
    <property type="entry name" value="BLL5807 PROTEIN"/>
    <property type="match status" value="1"/>
</dbReference>
<gene>
    <name evidence="5" type="ORF">MWN34_07255</name>
</gene>
<feature type="transmembrane region" description="Helical" evidence="2">
    <location>
        <begin position="131"/>
        <end position="154"/>
    </location>
</feature>
<keyword evidence="2" id="KW-0472">Membrane</keyword>
<dbReference type="Pfam" id="PF04280">
    <property type="entry name" value="Tim44"/>
    <property type="match status" value="1"/>
</dbReference>
<dbReference type="RefSeq" id="WP_247028058.1">
    <property type="nucleotide sequence ID" value="NZ_JALKCH010000004.1"/>
</dbReference>
<dbReference type="InterPro" id="IPR032710">
    <property type="entry name" value="NTF2-like_dom_sf"/>
</dbReference>